<keyword evidence="9" id="KW-1185">Reference proteome</keyword>
<feature type="compositionally biased region" description="Polar residues" evidence="6">
    <location>
        <begin position="31"/>
        <end position="43"/>
    </location>
</feature>
<dbReference type="GO" id="GO:0008168">
    <property type="term" value="F:methyltransferase activity"/>
    <property type="evidence" value="ECO:0007669"/>
    <property type="project" value="UniProtKB-KW"/>
</dbReference>
<keyword evidence="3" id="KW-0663">Pyridoxal phosphate</keyword>
<dbReference type="PANTHER" id="PTHR11680:SF57">
    <property type="entry name" value="SERINE HYDROXYMETHYLTRANSFERASE, MITOCHONDRIAL"/>
    <property type="match status" value="1"/>
</dbReference>
<dbReference type="GO" id="GO:0005739">
    <property type="term" value="C:mitochondrion"/>
    <property type="evidence" value="ECO:0007669"/>
    <property type="project" value="TreeGrafter"/>
</dbReference>
<dbReference type="Pfam" id="PF00464">
    <property type="entry name" value="SHMT"/>
    <property type="match status" value="1"/>
</dbReference>
<comment type="function">
    <text evidence="2">Interconversion of serine and glycine.</text>
</comment>
<dbReference type="GO" id="GO:0019264">
    <property type="term" value="P:glycine biosynthetic process from serine"/>
    <property type="evidence" value="ECO:0007669"/>
    <property type="project" value="TreeGrafter"/>
</dbReference>
<proteinExistence type="predicted"/>
<gene>
    <name evidence="8" type="ORF">ASPCAL01099</name>
</gene>
<dbReference type="Proteomes" id="UP000054771">
    <property type="component" value="Unassembled WGS sequence"/>
</dbReference>
<comment type="cofactor">
    <cofactor evidence="1">
        <name>pyridoxal 5'-phosphate</name>
        <dbReference type="ChEBI" id="CHEBI:597326"/>
    </cofactor>
</comment>
<accession>A0A0U5FSK4</accession>
<dbReference type="EMBL" id="CDMC01000001">
    <property type="protein sequence ID" value="CEL01517.1"/>
    <property type="molecule type" value="Genomic_DNA"/>
</dbReference>
<dbReference type="GO" id="GO:0046653">
    <property type="term" value="P:tetrahydrofolate metabolic process"/>
    <property type="evidence" value="ECO:0007669"/>
    <property type="project" value="TreeGrafter"/>
</dbReference>
<dbReference type="PANTHER" id="PTHR11680">
    <property type="entry name" value="SERINE HYDROXYMETHYLTRANSFERASE"/>
    <property type="match status" value="1"/>
</dbReference>
<dbReference type="InterPro" id="IPR049943">
    <property type="entry name" value="Ser_HO-MeTrfase-like"/>
</dbReference>
<keyword evidence="8" id="KW-0489">Methyltransferase</keyword>
<dbReference type="STRING" id="454130.A0A0U5FSK4"/>
<dbReference type="InterPro" id="IPR039429">
    <property type="entry name" value="SHMT-like_dom"/>
</dbReference>
<reference evidence="9" key="1">
    <citation type="journal article" date="2016" name="Genome Announc.">
        <title>Draft genome sequences of fungus Aspergillus calidoustus.</title>
        <authorList>
            <person name="Horn F."/>
            <person name="Linde J."/>
            <person name="Mattern D.J."/>
            <person name="Walther G."/>
            <person name="Guthke R."/>
            <person name="Scherlach K."/>
            <person name="Martin K."/>
            <person name="Brakhage A.A."/>
            <person name="Petzke L."/>
            <person name="Valiante V."/>
        </authorList>
    </citation>
    <scope>NUCLEOTIDE SEQUENCE [LARGE SCALE GENOMIC DNA]</scope>
    <source>
        <strain evidence="9">SF006504</strain>
    </source>
</reference>
<dbReference type="GO" id="GO:0030170">
    <property type="term" value="F:pyridoxal phosphate binding"/>
    <property type="evidence" value="ECO:0007669"/>
    <property type="project" value="TreeGrafter"/>
</dbReference>
<evidence type="ECO:0000256" key="3">
    <source>
        <dbReference type="ARBA" id="ARBA00022898"/>
    </source>
</evidence>
<dbReference type="AlphaFoldDB" id="A0A0U5FSK4"/>
<feature type="domain" description="Serine hydroxymethyltransferase-like" evidence="7">
    <location>
        <begin position="47"/>
        <end position="94"/>
    </location>
</feature>
<dbReference type="InterPro" id="IPR015424">
    <property type="entry name" value="PyrdxlP-dep_Trfase"/>
</dbReference>
<dbReference type="GO" id="GO:0004372">
    <property type="term" value="F:glycine hydroxymethyltransferase activity"/>
    <property type="evidence" value="ECO:0007669"/>
    <property type="project" value="TreeGrafter"/>
</dbReference>
<evidence type="ECO:0000259" key="7">
    <source>
        <dbReference type="Pfam" id="PF00464"/>
    </source>
</evidence>
<evidence type="ECO:0000313" key="9">
    <source>
        <dbReference type="Proteomes" id="UP000054771"/>
    </source>
</evidence>
<dbReference type="GO" id="GO:0032259">
    <property type="term" value="P:methylation"/>
    <property type="evidence" value="ECO:0007669"/>
    <property type="project" value="UniProtKB-KW"/>
</dbReference>
<keyword evidence="8" id="KW-0808">Transferase</keyword>
<evidence type="ECO:0000256" key="4">
    <source>
        <dbReference type="ARBA" id="ARBA00031137"/>
    </source>
</evidence>
<evidence type="ECO:0000256" key="6">
    <source>
        <dbReference type="SAM" id="MobiDB-lite"/>
    </source>
</evidence>
<organism evidence="8 9">
    <name type="scientific">Aspergillus calidoustus</name>
    <dbReference type="NCBI Taxonomy" id="454130"/>
    <lineage>
        <taxon>Eukaryota</taxon>
        <taxon>Fungi</taxon>
        <taxon>Dikarya</taxon>
        <taxon>Ascomycota</taxon>
        <taxon>Pezizomycotina</taxon>
        <taxon>Eurotiomycetes</taxon>
        <taxon>Eurotiomycetidae</taxon>
        <taxon>Eurotiales</taxon>
        <taxon>Aspergillaceae</taxon>
        <taxon>Aspergillus</taxon>
        <taxon>Aspergillus subgen. Nidulantes</taxon>
    </lineage>
</organism>
<name>A0A0U5FSK4_ASPCI</name>
<evidence type="ECO:0000313" key="8">
    <source>
        <dbReference type="EMBL" id="CEL01517.1"/>
    </source>
</evidence>
<evidence type="ECO:0000256" key="5">
    <source>
        <dbReference type="ARBA" id="ARBA00032953"/>
    </source>
</evidence>
<evidence type="ECO:0000256" key="2">
    <source>
        <dbReference type="ARBA" id="ARBA00002224"/>
    </source>
</evidence>
<protein>
    <recommendedName>
        <fullName evidence="5">Glycine hydroxymethyltransferase</fullName>
    </recommendedName>
    <alternativeName>
        <fullName evidence="4">Serine methylase</fullName>
    </alternativeName>
</protein>
<feature type="region of interest" description="Disordered" evidence="6">
    <location>
        <begin position="1"/>
        <end position="43"/>
    </location>
</feature>
<dbReference type="OrthoDB" id="5423952at2759"/>
<dbReference type="SUPFAM" id="SSF53383">
    <property type="entry name" value="PLP-dependent transferases"/>
    <property type="match status" value="1"/>
</dbReference>
<sequence length="104" mass="11565">MLGRCGRQASRLLPRPVAALQPPTPQWHRMVSSSSRDGQQSLLSAKLEEADPSVYNILEKEKKRQQHFINLIPSENFTSQAVLDALGSVMQSVYPPTLCIASVY</sequence>
<evidence type="ECO:0000256" key="1">
    <source>
        <dbReference type="ARBA" id="ARBA00001933"/>
    </source>
</evidence>